<dbReference type="GO" id="GO:0005829">
    <property type="term" value="C:cytosol"/>
    <property type="evidence" value="ECO:0007669"/>
    <property type="project" value="TreeGrafter"/>
</dbReference>
<dbReference type="InterPro" id="IPR011990">
    <property type="entry name" value="TPR-like_helical_dom_sf"/>
</dbReference>
<dbReference type="PANTHER" id="PTHR46512:SF5">
    <property type="entry name" value="TETRATRICOPEPTIDE REPEAT DOMAIN 9"/>
    <property type="match status" value="1"/>
</dbReference>
<dbReference type="InterPro" id="IPR050754">
    <property type="entry name" value="FKBP4/5/8-like"/>
</dbReference>
<dbReference type="OrthoDB" id="433738at2759"/>
<accession>A0A210QNT1</accession>
<reference evidence="1 2" key="1">
    <citation type="journal article" date="2017" name="Nat. Ecol. Evol.">
        <title>Scallop genome provides insights into evolution of bilaterian karyotype and development.</title>
        <authorList>
            <person name="Wang S."/>
            <person name="Zhang J."/>
            <person name="Jiao W."/>
            <person name="Li J."/>
            <person name="Xun X."/>
            <person name="Sun Y."/>
            <person name="Guo X."/>
            <person name="Huan P."/>
            <person name="Dong B."/>
            <person name="Zhang L."/>
            <person name="Hu X."/>
            <person name="Sun X."/>
            <person name="Wang J."/>
            <person name="Zhao C."/>
            <person name="Wang Y."/>
            <person name="Wang D."/>
            <person name="Huang X."/>
            <person name="Wang R."/>
            <person name="Lv J."/>
            <person name="Li Y."/>
            <person name="Zhang Z."/>
            <person name="Liu B."/>
            <person name="Lu W."/>
            <person name="Hui Y."/>
            <person name="Liang J."/>
            <person name="Zhou Z."/>
            <person name="Hou R."/>
            <person name="Li X."/>
            <person name="Liu Y."/>
            <person name="Li H."/>
            <person name="Ning X."/>
            <person name="Lin Y."/>
            <person name="Zhao L."/>
            <person name="Xing Q."/>
            <person name="Dou J."/>
            <person name="Li Y."/>
            <person name="Mao J."/>
            <person name="Guo H."/>
            <person name="Dou H."/>
            <person name="Li T."/>
            <person name="Mu C."/>
            <person name="Jiang W."/>
            <person name="Fu Q."/>
            <person name="Fu X."/>
            <person name="Miao Y."/>
            <person name="Liu J."/>
            <person name="Yu Q."/>
            <person name="Li R."/>
            <person name="Liao H."/>
            <person name="Li X."/>
            <person name="Kong Y."/>
            <person name="Jiang Z."/>
            <person name="Chourrout D."/>
            <person name="Li R."/>
            <person name="Bao Z."/>
        </authorList>
    </citation>
    <scope>NUCLEOTIDE SEQUENCE [LARGE SCALE GENOMIC DNA]</scope>
    <source>
        <strain evidence="1 2">PY_sf001</strain>
    </source>
</reference>
<proteinExistence type="predicted"/>
<dbReference type="GO" id="GO:0016020">
    <property type="term" value="C:membrane"/>
    <property type="evidence" value="ECO:0007669"/>
    <property type="project" value="TreeGrafter"/>
</dbReference>
<comment type="caution">
    <text evidence="1">The sequence shown here is derived from an EMBL/GenBank/DDBJ whole genome shotgun (WGS) entry which is preliminary data.</text>
</comment>
<dbReference type="EMBL" id="NEDP02002617">
    <property type="protein sequence ID" value="OWF50396.1"/>
    <property type="molecule type" value="Genomic_DNA"/>
</dbReference>
<dbReference type="SMART" id="SM00028">
    <property type="entry name" value="TPR"/>
    <property type="match status" value="3"/>
</dbReference>
<organism evidence="1 2">
    <name type="scientific">Mizuhopecten yessoensis</name>
    <name type="common">Japanese scallop</name>
    <name type="synonym">Patinopecten yessoensis</name>
    <dbReference type="NCBI Taxonomy" id="6573"/>
    <lineage>
        <taxon>Eukaryota</taxon>
        <taxon>Metazoa</taxon>
        <taxon>Spiralia</taxon>
        <taxon>Lophotrochozoa</taxon>
        <taxon>Mollusca</taxon>
        <taxon>Bivalvia</taxon>
        <taxon>Autobranchia</taxon>
        <taxon>Pteriomorphia</taxon>
        <taxon>Pectinida</taxon>
        <taxon>Pectinoidea</taxon>
        <taxon>Pectinidae</taxon>
        <taxon>Mizuhopecten</taxon>
    </lineage>
</organism>
<keyword evidence="2" id="KW-1185">Reference proteome</keyword>
<dbReference type="AlphaFoldDB" id="A0A210QNT1"/>
<dbReference type="Pfam" id="PF14559">
    <property type="entry name" value="TPR_19"/>
    <property type="match status" value="1"/>
</dbReference>
<evidence type="ECO:0000313" key="2">
    <source>
        <dbReference type="Proteomes" id="UP000242188"/>
    </source>
</evidence>
<dbReference type="PANTHER" id="PTHR46512">
    <property type="entry name" value="PEPTIDYLPROLYL ISOMERASE"/>
    <property type="match status" value="1"/>
</dbReference>
<dbReference type="GO" id="GO:0044183">
    <property type="term" value="F:protein folding chaperone"/>
    <property type="evidence" value="ECO:0007669"/>
    <property type="project" value="TreeGrafter"/>
</dbReference>
<dbReference type="GO" id="GO:0043066">
    <property type="term" value="P:negative regulation of apoptotic process"/>
    <property type="evidence" value="ECO:0007669"/>
    <property type="project" value="TreeGrafter"/>
</dbReference>
<name>A0A210QNT1_MIZYE</name>
<evidence type="ECO:0000313" key="1">
    <source>
        <dbReference type="EMBL" id="OWF50396.1"/>
    </source>
</evidence>
<dbReference type="GO" id="GO:0012505">
    <property type="term" value="C:endomembrane system"/>
    <property type="evidence" value="ECO:0007669"/>
    <property type="project" value="TreeGrafter"/>
</dbReference>
<dbReference type="SUPFAM" id="SSF48452">
    <property type="entry name" value="TPR-like"/>
    <property type="match status" value="1"/>
</dbReference>
<dbReference type="Gene3D" id="1.25.40.10">
    <property type="entry name" value="Tetratricopeptide repeat domain"/>
    <property type="match status" value="1"/>
</dbReference>
<dbReference type="Proteomes" id="UP000242188">
    <property type="component" value="Unassembled WGS sequence"/>
</dbReference>
<gene>
    <name evidence="1" type="ORF">KP79_PYT09451</name>
</gene>
<sequence>MQGASVKISDEEKIRTAATFKADGNAFYKEKDIRKAIGKYHRAILQLKAVGSEKKCAALMPVPVALSSQELSDDMKDLFTSLRVDCYNNLAACLLHQEATNYRKVLEYCDQVLEDQPSNSKARHRKGVALYHLKQYDEAQAILLSLNGTDAATKKYLALCKQAIREEDKQLQKTYRAMFSSNSTQPTQMEET</sequence>
<protein>
    <submittedName>
        <fullName evidence="1">Tetratricopeptide repeat protein 9C</fullName>
    </submittedName>
</protein>
<dbReference type="STRING" id="6573.A0A210QNT1"/>
<dbReference type="GO" id="GO:0005740">
    <property type="term" value="C:mitochondrial envelope"/>
    <property type="evidence" value="ECO:0007669"/>
    <property type="project" value="TreeGrafter"/>
</dbReference>
<dbReference type="InterPro" id="IPR019734">
    <property type="entry name" value="TPR_rpt"/>
</dbReference>